<feature type="transmembrane region" description="Helical" evidence="4">
    <location>
        <begin position="510"/>
        <end position="532"/>
    </location>
</feature>
<reference evidence="6 7" key="1">
    <citation type="submission" date="2020-02" db="EMBL/GenBank/DDBJ databases">
        <title>Esox lucius (northern pike) genome, fEsoLuc1, primary haplotype.</title>
        <authorList>
            <person name="Myers G."/>
            <person name="Karagic N."/>
            <person name="Meyer A."/>
            <person name="Pippel M."/>
            <person name="Reichard M."/>
            <person name="Winkler S."/>
            <person name="Tracey A."/>
            <person name="Sims Y."/>
            <person name="Howe K."/>
            <person name="Rhie A."/>
            <person name="Formenti G."/>
            <person name="Durbin R."/>
            <person name="Fedrigo O."/>
            <person name="Jarvis E.D."/>
        </authorList>
    </citation>
    <scope>NUCLEOTIDE SEQUENCE [LARGE SCALE GENOMIC DNA]</scope>
</reference>
<dbReference type="AlphaFoldDB" id="A0AAY5KKN8"/>
<dbReference type="InterPro" id="IPR006703">
    <property type="entry name" value="G_AIG1"/>
</dbReference>
<dbReference type="PANTHER" id="PTHR10903:SF168">
    <property type="entry name" value="GTPASE IMAP FAMILY MEMBER 4-RELATED"/>
    <property type="match status" value="1"/>
</dbReference>
<gene>
    <name evidence="6" type="primary">SEPTIN9</name>
</gene>
<feature type="domain" description="AIG1-type G" evidence="5">
    <location>
        <begin position="259"/>
        <end position="459"/>
    </location>
</feature>
<dbReference type="Ensembl" id="ENSELUT00000102154.1">
    <property type="protein sequence ID" value="ENSELUP00000086987.1"/>
    <property type="gene ID" value="ENSELUG00000045111.1"/>
</dbReference>
<dbReference type="CDD" id="cd01852">
    <property type="entry name" value="AIG1"/>
    <property type="match status" value="1"/>
</dbReference>
<dbReference type="GO" id="GO:0005525">
    <property type="term" value="F:GTP binding"/>
    <property type="evidence" value="ECO:0007669"/>
    <property type="project" value="UniProtKB-KW"/>
</dbReference>
<dbReference type="PANTHER" id="PTHR10903">
    <property type="entry name" value="GTPASE, IMAP FAMILY MEMBER-RELATED"/>
    <property type="match status" value="1"/>
</dbReference>
<accession>A0AAY5KKN8</accession>
<dbReference type="PROSITE" id="PS51720">
    <property type="entry name" value="G_AIG1"/>
    <property type="match status" value="2"/>
</dbReference>
<dbReference type="InterPro" id="IPR045058">
    <property type="entry name" value="GIMA/IAN/Toc"/>
</dbReference>
<comment type="similarity">
    <text evidence="1">Belongs to the TRAFAC class TrmE-Era-EngA-EngB-Septin-like GTPase superfamily. AIG1/Toc34/Toc159-like paraseptin GTPase family. IAN subfamily.</text>
</comment>
<reference evidence="6" key="3">
    <citation type="submission" date="2025-09" db="UniProtKB">
        <authorList>
            <consortium name="Ensembl"/>
        </authorList>
    </citation>
    <scope>IDENTIFICATION</scope>
</reference>
<dbReference type="SUPFAM" id="SSF52540">
    <property type="entry name" value="P-loop containing nucleoside triphosphate hydrolases"/>
    <property type="match status" value="2"/>
</dbReference>
<proteinExistence type="inferred from homology"/>
<organism evidence="6 7">
    <name type="scientific">Esox lucius</name>
    <name type="common">Northern pike</name>
    <dbReference type="NCBI Taxonomy" id="8010"/>
    <lineage>
        <taxon>Eukaryota</taxon>
        <taxon>Metazoa</taxon>
        <taxon>Chordata</taxon>
        <taxon>Craniata</taxon>
        <taxon>Vertebrata</taxon>
        <taxon>Euteleostomi</taxon>
        <taxon>Actinopterygii</taxon>
        <taxon>Neopterygii</taxon>
        <taxon>Teleostei</taxon>
        <taxon>Protacanthopterygii</taxon>
        <taxon>Esociformes</taxon>
        <taxon>Esocidae</taxon>
        <taxon>Esox</taxon>
    </lineage>
</organism>
<dbReference type="GeneTree" id="ENSGT01150000286992"/>
<keyword evidence="3" id="KW-0342">GTP-binding</keyword>
<evidence type="ECO:0000313" key="7">
    <source>
        <dbReference type="Proteomes" id="UP000265140"/>
    </source>
</evidence>
<evidence type="ECO:0000256" key="4">
    <source>
        <dbReference type="SAM" id="Phobius"/>
    </source>
</evidence>
<keyword evidence="7" id="KW-1185">Reference proteome</keyword>
<keyword evidence="4" id="KW-1133">Transmembrane helix</keyword>
<evidence type="ECO:0000256" key="2">
    <source>
        <dbReference type="ARBA" id="ARBA00022741"/>
    </source>
</evidence>
<feature type="transmembrane region" description="Helical" evidence="4">
    <location>
        <begin position="249"/>
        <end position="267"/>
    </location>
</feature>
<dbReference type="Gene3D" id="3.40.50.300">
    <property type="entry name" value="P-loop containing nucleotide triphosphate hydrolases"/>
    <property type="match status" value="2"/>
</dbReference>
<reference evidence="6" key="2">
    <citation type="submission" date="2025-08" db="UniProtKB">
        <authorList>
            <consortium name="Ensembl"/>
        </authorList>
    </citation>
    <scope>IDENTIFICATION</scope>
</reference>
<dbReference type="Pfam" id="PF04548">
    <property type="entry name" value="AIG1"/>
    <property type="match status" value="2"/>
</dbReference>
<keyword evidence="2" id="KW-0547">Nucleotide-binding</keyword>
<dbReference type="FunFam" id="3.40.50.300:FF:000366">
    <property type="entry name" value="GTPase, IMAP family member 2"/>
    <property type="match status" value="2"/>
</dbReference>
<evidence type="ECO:0000256" key="1">
    <source>
        <dbReference type="ARBA" id="ARBA00008535"/>
    </source>
</evidence>
<protein>
    <recommendedName>
        <fullName evidence="5">AIG1-type G domain-containing protein</fullName>
    </recommendedName>
</protein>
<keyword evidence="4" id="KW-0472">Membrane</keyword>
<dbReference type="Proteomes" id="UP000265140">
    <property type="component" value="Chromosome 7"/>
</dbReference>
<keyword evidence="4" id="KW-0812">Transmembrane</keyword>
<evidence type="ECO:0000259" key="5">
    <source>
        <dbReference type="PROSITE" id="PS51720"/>
    </source>
</evidence>
<name>A0AAY5KKN8_ESOLU</name>
<feature type="domain" description="AIG1-type G" evidence="5">
    <location>
        <begin position="46"/>
        <end position="246"/>
    </location>
</feature>
<dbReference type="InterPro" id="IPR027417">
    <property type="entry name" value="P-loop_NTPase"/>
</dbReference>
<evidence type="ECO:0000313" key="6">
    <source>
        <dbReference type="Ensembl" id="ENSELUP00000086987.1"/>
    </source>
</evidence>
<evidence type="ECO:0000256" key="3">
    <source>
        <dbReference type="ARBA" id="ARBA00023134"/>
    </source>
</evidence>
<sequence length="551" mass="61503">MILERKPSLRDGYHEAIRLIQLSKPKKKVTTYMIRTTKMGQAMGPPKPLQVVLLGKTGAGISATGNTFLGRTAFKSKKSSRSVTTDIEIQSVTIDGIDFLVYDTPGFCNQGLPEVLVQQKSQEVLNLTSSGTRVFLLVMKIGRLTEEENSVISKVEELLGESFSNQTWILFTRGDELVHQTIEEFIAESEDLTELVKKCKGRYHVFDNKSGDPDQVKSLLKKTLISLSMYSNIFPVFYCPILLGVASVSGSYLCVTLCGLLLLIVLLGKTGGGRSATGNTILGGNHFHSELSCSSVTQTSEVQQAPVDGRQISVVDTPGLFDTQRSAEEIAWEIRKSVTMSSPGPHAFLIVVSVQGRFTHQDKIMMELLETMFGSELTNHAIILFTHGDQLEGHSIDRLIHGHIDLSRLVALCRGRYHVFDNKAVGNITQVRELMEKIDKMVEENGGTCYNNEVNWHLAQKEEEEEREMEEIQFQMRRVRIWGMESEDPQMIRERLQRDMQSFWKGRDQIGIIYVLYFCFIVLTLGGALHVGGICKAGHGCRVAGLGTHVL</sequence>